<dbReference type="AlphaFoldDB" id="A0A0E9XMP3"/>
<protein>
    <submittedName>
        <fullName evidence="1">Uncharacterized protein</fullName>
    </submittedName>
</protein>
<accession>A0A0E9XMP3</accession>
<sequence>MGGGRGNTTLLQQMYRASLMRCFINITTKHNNTRTAHPRGHEKLFTLNKEVL</sequence>
<organism evidence="1">
    <name type="scientific">Anguilla anguilla</name>
    <name type="common">European freshwater eel</name>
    <name type="synonym">Muraena anguilla</name>
    <dbReference type="NCBI Taxonomy" id="7936"/>
    <lineage>
        <taxon>Eukaryota</taxon>
        <taxon>Metazoa</taxon>
        <taxon>Chordata</taxon>
        <taxon>Craniata</taxon>
        <taxon>Vertebrata</taxon>
        <taxon>Euteleostomi</taxon>
        <taxon>Actinopterygii</taxon>
        <taxon>Neopterygii</taxon>
        <taxon>Teleostei</taxon>
        <taxon>Anguilliformes</taxon>
        <taxon>Anguillidae</taxon>
        <taxon>Anguilla</taxon>
    </lineage>
</organism>
<reference evidence="1" key="1">
    <citation type="submission" date="2014-11" db="EMBL/GenBank/DDBJ databases">
        <authorList>
            <person name="Amaro Gonzalez C."/>
        </authorList>
    </citation>
    <scope>NUCLEOTIDE SEQUENCE</scope>
</reference>
<name>A0A0E9XMP3_ANGAN</name>
<reference evidence="1" key="2">
    <citation type="journal article" date="2015" name="Fish Shellfish Immunol.">
        <title>Early steps in the European eel (Anguilla anguilla)-Vibrio vulnificus interaction in the gills: Role of the RtxA13 toxin.</title>
        <authorList>
            <person name="Callol A."/>
            <person name="Pajuelo D."/>
            <person name="Ebbesson L."/>
            <person name="Teles M."/>
            <person name="MacKenzie S."/>
            <person name="Amaro C."/>
        </authorList>
    </citation>
    <scope>NUCLEOTIDE SEQUENCE</scope>
</reference>
<proteinExistence type="predicted"/>
<dbReference type="EMBL" id="GBXM01005609">
    <property type="protein sequence ID" value="JAI02969.1"/>
    <property type="molecule type" value="Transcribed_RNA"/>
</dbReference>
<evidence type="ECO:0000313" key="1">
    <source>
        <dbReference type="EMBL" id="JAI02969.1"/>
    </source>
</evidence>